<dbReference type="EMBL" id="SLUO01000008">
    <property type="protein sequence ID" value="TCL57528.1"/>
    <property type="molecule type" value="Genomic_DNA"/>
</dbReference>
<dbReference type="SUPFAM" id="SSF46689">
    <property type="entry name" value="Homeodomain-like"/>
    <property type="match status" value="1"/>
</dbReference>
<comment type="caution">
    <text evidence="5">The sequence shown here is derived from an EMBL/GenBank/DDBJ whole genome shotgun (WGS) entry which is preliminary data.</text>
</comment>
<organism evidence="5 6">
    <name type="scientific">Kineothrix alysoides</name>
    <dbReference type="NCBI Taxonomy" id="1469948"/>
    <lineage>
        <taxon>Bacteria</taxon>
        <taxon>Bacillati</taxon>
        <taxon>Bacillota</taxon>
        <taxon>Clostridia</taxon>
        <taxon>Lachnospirales</taxon>
        <taxon>Lachnospiraceae</taxon>
        <taxon>Kineothrix</taxon>
    </lineage>
</organism>
<dbReference type="PANTHER" id="PTHR47504:SF5">
    <property type="entry name" value="RIGHT ORIGIN-BINDING PROTEIN"/>
    <property type="match status" value="1"/>
</dbReference>
<keyword evidence="1" id="KW-0805">Transcription regulation</keyword>
<gene>
    <name evidence="5" type="ORF">EDD76_10863</name>
</gene>
<dbReference type="PROSITE" id="PS01124">
    <property type="entry name" value="HTH_ARAC_FAMILY_2"/>
    <property type="match status" value="1"/>
</dbReference>
<dbReference type="AlphaFoldDB" id="A0A4R1QUD7"/>
<feature type="domain" description="HTH araC/xylS-type" evidence="4">
    <location>
        <begin position="12"/>
        <end position="110"/>
    </location>
</feature>
<dbReference type="PANTHER" id="PTHR47504">
    <property type="entry name" value="RIGHT ORIGIN-BINDING PROTEIN"/>
    <property type="match status" value="1"/>
</dbReference>
<protein>
    <submittedName>
        <fullName evidence="5">AraC-like DNA-binding protein</fullName>
    </submittedName>
</protein>
<dbReference type="InterPro" id="IPR018060">
    <property type="entry name" value="HTH_AraC"/>
</dbReference>
<dbReference type="InterPro" id="IPR020449">
    <property type="entry name" value="Tscrpt_reg_AraC-type_HTH"/>
</dbReference>
<dbReference type="GO" id="GO:0043565">
    <property type="term" value="F:sequence-specific DNA binding"/>
    <property type="evidence" value="ECO:0007669"/>
    <property type="project" value="InterPro"/>
</dbReference>
<dbReference type="STRING" id="1469948.GCA_000732725_02031"/>
<evidence type="ECO:0000259" key="4">
    <source>
        <dbReference type="PROSITE" id="PS01124"/>
    </source>
</evidence>
<evidence type="ECO:0000256" key="2">
    <source>
        <dbReference type="ARBA" id="ARBA00023125"/>
    </source>
</evidence>
<sequence length="134" mass="15362">MVYGMDYFLTISSIIIYIENRVEEKIDYKELERATGFSIAHIRSIFADKTGIPLARYILTRKISNAAYEILYNNQSIMDIATKYSFANYDSFTRAFKRVTGLTPSEFRRKRPPVGRIKLCAGAFGIGILDRKKG</sequence>
<keyword evidence="6" id="KW-1185">Reference proteome</keyword>
<dbReference type="InterPro" id="IPR009057">
    <property type="entry name" value="Homeodomain-like_sf"/>
</dbReference>
<evidence type="ECO:0000313" key="6">
    <source>
        <dbReference type="Proteomes" id="UP000295718"/>
    </source>
</evidence>
<dbReference type="PRINTS" id="PR00032">
    <property type="entry name" value="HTHARAC"/>
</dbReference>
<reference evidence="5 6" key="1">
    <citation type="submission" date="2019-03" db="EMBL/GenBank/DDBJ databases">
        <title>Genomic Encyclopedia of Type Strains, Phase IV (KMG-IV): sequencing the most valuable type-strain genomes for metagenomic binning, comparative biology and taxonomic classification.</title>
        <authorList>
            <person name="Goeker M."/>
        </authorList>
    </citation>
    <scope>NUCLEOTIDE SEQUENCE [LARGE SCALE GENOMIC DNA]</scope>
    <source>
        <strain evidence="5 6">DSM 100556</strain>
    </source>
</reference>
<dbReference type="RefSeq" id="WP_242843271.1">
    <property type="nucleotide sequence ID" value="NZ_JPNB01000001.1"/>
</dbReference>
<dbReference type="InterPro" id="IPR050959">
    <property type="entry name" value="MarA-like"/>
</dbReference>
<keyword evidence="3" id="KW-0804">Transcription</keyword>
<evidence type="ECO:0000256" key="3">
    <source>
        <dbReference type="ARBA" id="ARBA00023163"/>
    </source>
</evidence>
<name>A0A4R1QUD7_9FIRM</name>
<dbReference type="GO" id="GO:0003700">
    <property type="term" value="F:DNA-binding transcription factor activity"/>
    <property type="evidence" value="ECO:0007669"/>
    <property type="project" value="InterPro"/>
</dbReference>
<accession>A0A4R1QUD7</accession>
<dbReference type="Gene3D" id="1.10.10.60">
    <property type="entry name" value="Homeodomain-like"/>
    <property type="match status" value="2"/>
</dbReference>
<evidence type="ECO:0000256" key="1">
    <source>
        <dbReference type="ARBA" id="ARBA00023015"/>
    </source>
</evidence>
<dbReference type="Proteomes" id="UP000295718">
    <property type="component" value="Unassembled WGS sequence"/>
</dbReference>
<keyword evidence="2 5" id="KW-0238">DNA-binding</keyword>
<dbReference type="Pfam" id="PF12833">
    <property type="entry name" value="HTH_18"/>
    <property type="match status" value="1"/>
</dbReference>
<evidence type="ECO:0000313" key="5">
    <source>
        <dbReference type="EMBL" id="TCL57528.1"/>
    </source>
</evidence>
<dbReference type="SMART" id="SM00342">
    <property type="entry name" value="HTH_ARAC"/>
    <property type="match status" value="1"/>
</dbReference>
<proteinExistence type="predicted"/>